<name>A0A157SVQ5_9BORD</name>
<dbReference type="EMBL" id="FKIF01000010">
    <property type="protein sequence ID" value="SAI74540.1"/>
    <property type="molecule type" value="Genomic_DNA"/>
</dbReference>
<accession>A0A157SVQ5</accession>
<proteinExistence type="predicted"/>
<evidence type="ECO:0000256" key="1">
    <source>
        <dbReference type="SAM" id="Phobius"/>
    </source>
</evidence>
<gene>
    <name evidence="2" type="ORF">SAMEA3906486_05256</name>
</gene>
<evidence type="ECO:0000313" key="2">
    <source>
        <dbReference type="EMBL" id="SAI74540.1"/>
    </source>
</evidence>
<sequence>MDPLFMTFIQFLGFWLVLMAGVTILGPRIAQLIRQRMLRPAPIPIRQGRPSDRSMS</sequence>
<keyword evidence="1" id="KW-0472">Membrane</keyword>
<reference evidence="2 3" key="1">
    <citation type="submission" date="2016-04" db="EMBL/GenBank/DDBJ databases">
        <authorList>
            <consortium name="Pathogen Informatics"/>
        </authorList>
    </citation>
    <scope>NUCLEOTIDE SEQUENCE [LARGE SCALE GENOMIC DNA]</scope>
    <source>
        <strain evidence="2 3">H050680373</strain>
    </source>
</reference>
<organism evidence="2 3">
    <name type="scientific">Bordetella ansorpii</name>
    <dbReference type="NCBI Taxonomy" id="288768"/>
    <lineage>
        <taxon>Bacteria</taxon>
        <taxon>Pseudomonadati</taxon>
        <taxon>Pseudomonadota</taxon>
        <taxon>Betaproteobacteria</taxon>
        <taxon>Burkholderiales</taxon>
        <taxon>Alcaligenaceae</taxon>
        <taxon>Bordetella</taxon>
    </lineage>
</organism>
<evidence type="ECO:0008006" key="4">
    <source>
        <dbReference type="Google" id="ProtNLM"/>
    </source>
</evidence>
<keyword evidence="1" id="KW-1133">Transmembrane helix</keyword>
<dbReference type="Proteomes" id="UP000076848">
    <property type="component" value="Unassembled WGS sequence"/>
</dbReference>
<keyword evidence="3" id="KW-1185">Reference proteome</keyword>
<evidence type="ECO:0000313" key="3">
    <source>
        <dbReference type="Proteomes" id="UP000076848"/>
    </source>
</evidence>
<keyword evidence="1" id="KW-0812">Transmembrane</keyword>
<feature type="transmembrane region" description="Helical" evidence="1">
    <location>
        <begin position="12"/>
        <end position="30"/>
    </location>
</feature>
<dbReference type="AlphaFoldDB" id="A0A157SVQ5"/>
<protein>
    <recommendedName>
        <fullName evidence="4">Cellulose biosynthesis protein BcsF</fullName>
    </recommendedName>
</protein>